<feature type="domain" description="SGNH hydrolase-type esterase" evidence="1">
    <location>
        <begin position="8"/>
        <end position="182"/>
    </location>
</feature>
<dbReference type="InterPro" id="IPR036514">
    <property type="entry name" value="SGNH_hydro_sf"/>
</dbReference>
<dbReference type="InterPro" id="IPR013830">
    <property type="entry name" value="SGNH_hydro"/>
</dbReference>
<dbReference type="EMBL" id="JZRB01000022">
    <property type="protein sequence ID" value="KJV33318.1"/>
    <property type="molecule type" value="Genomic_DNA"/>
</dbReference>
<evidence type="ECO:0000259" key="1">
    <source>
        <dbReference type="Pfam" id="PF13472"/>
    </source>
</evidence>
<dbReference type="GO" id="GO:0016788">
    <property type="term" value="F:hydrolase activity, acting on ester bonds"/>
    <property type="evidence" value="ECO:0007669"/>
    <property type="project" value="UniProtKB-ARBA"/>
</dbReference>
<gene>
    <name evidence="2" type="ORF">VI08_11085</name>
</gene>
<proteinExistence type="predicted"/>
<reference evidence="2 3" key="1">
    <citation type="submission" date="2015-03" db="EMBL/GenBank/DDBJ databases">
        <title>Draft genome sequence of Luteibacter yeojuensis strain SU11.</title>
        <authorList>
            <person name="Sulaiman J."/>
            <person name="Priya K."/>
            <person name="Chan K.-G."/>
        </authorList>
    </citation>
    <scope>NUCLEOTIDE SEQUENCE [LARGE SCALE GENOMIC DNA]</scope>
    <source>
        <strain evidence="2 3">SU11</strain>
    </source>
</reference>
<dbReference type="SUPFAM" id="SSF52266">
    <property type="entry name" value="SGNH hydrolase"/>
    <property type="match status" value="1"/>
</dbReference>
<organism evidence="2 3">
    <name type="scientific">Luteibacter yeojuensis</name>
    <dbReference type="NCBI Taxonomy" id="345309"/>
    <lineage>
        <taxon>Bacteria</taxon>
        <taxon>Pseudomonadati</taxon>
        <taxon>Pseudomonadota</taxon>
        <taxon>Gammaproteobacteria</taxon>
        <taxon>Lysobacterales</taxon>
        <taxon>Rhodanobacteraceae</taxon>
        <taxon>Luteibacter</taxon>
    </lineage>
</organism>
<dbReference type="PATRIC" id="fig|345309.4.peg.1557"/>
<evidence type="ECO:0000313" key="3">
    <source>
        <dbReference type="Proteomes" id="UP000033651"/>
    </source>
</evidence>
<evidence type="ECO:0000313" key="2">
    <source>
        <dbReference type="EMBL" id="KJV33318.1"/>
    </source>
</evidence>
<dbReference type="Gene3D" id="3.40.50.1110">
    <property type="entry name" value="SGNH hydrolase"/>
    <property type="match status" value="1"/>
</dbReference>
<accession>A0A0F3KQ24</accession>
<sequence>MPAITFLALGDSYTIGEGVAENGRWPVQLAARLREARFDVQPPRIIATTGWTTDELSAAMGAATFDKRYGLVTLLIGVNNQYRGRSAEEYREQFVALLKRAGTLAGDVRRVVVVSIPDWGVTPFAEGRDRKKIGEEIDAFNAIARYESQRAFARWVDVTGISRKAANEVVDDGLHPSAAQYAKWVQAILPQAEAAIKEL</sequence>
<name>A0A0F3KQ24_9GAMM</name>
<keyword evidence="3" id="KW-1185">Reference proteome</keyword>
<dbReference type="OrthoDB" id="158267at2"/>
<dbReference type="AlphaFoldDB" id="A0A0F3KQ24"/>
<dbReference type="Pfam" id="PF13472">
    <property type="entry name" value="Lipase_GDSL_2"/>
    <property type="match status" value="1"/>
</dbReference>
<dbReference type="Proteomes" id="UP000033651">
    <property type="component" value="Unassembled WGS sequence"/>
</dbReference>
<dbReference type="CDD" id="cd01832">
    <property type="entry name" value="SGNH_hydrolase_like_1"/>
    <property type="match status" value="1"/>
</dbReference>
<comment type="caution">
    <text evidence="2">The sequence shown here is derived from an EMBL/GenBank/DDBJ whole genome shotgun (WGS) entry which is preliminary data.</text>
</comment>
<dbReference type="RefSeq" id="WP_045829654.1">
    <property type="nucleotide sequence ID" value="NZ_JZRB01000022.1"/>
</dbReference>
<protein>
    <submittedName>
        <fullName evidence="2">Lysophospholipase</fullName>
    </submittedName>
</protein>